<evidence type="ECO:0000256" key="1">
    <source>
        <dbReference type="SAM" id="SignalP"/>
    </source>
</evidence>
<accession>A0A8T0DYV3</accession>
<reference evidence="2 3" key="1">
    <citation type="submission" date="2019-07" db="EMBL/GenBank/DDBJ databases">
        <title>Annotation for the trematode Paragonimus westermani.</title>
        <authorList>
            <person name="Choi Y.-J."/>
        </authorList>
    </citation>
    <scope>NUCLEOTIDE SEQUENCE [LARGE SCALE GENOMIC DNA]</scope>
    <source>
        <strain evidence="2">180907_Pwestermani</strain>
    </source>
</reference>
<sequence>MFICKRFLLWALTLQVIAQPVNLLEDFSTPTIQTAGLTDSFCKANRKCAELSRLTAFFLIGRHFKRLNTKLSSNVSVWTSMHKVIPFSDSTDAIWYDADPQTTEAIPPPLMLNVRSESKAHEPVVLATVPLDNLKTSSVSIRHSAEAVCEAVRVKTLLIRLTRFHTCWPNQQPLGSLSDILQSDCYRVVERSTKLACFFMCAVNIYCRSVYYKPEHNRCVLIFFVFAHLPPKFSYSKKRWMCYRKSNGISDMVG</sequence>
<dbReference type="EMBL" id="JTDF01000060">
    <property type="protein sequence ID" value="KAF8572364.1"/>
    <property type="molecule type" value="Genomic_DNA"/>
</dbReference>
<comment type="caution">
    <text evidence="2">The sequence shown here is derived from an EMBL/GenBank/DDBJ whole genome shotgun (WGS) entry which is preliminary data.</text>
</comment>
<evidence type="ECO:0008006" key="4">
    <source>
        <dbReference type="Google" id="ProtNLM"/>
    </source>
</evidence>
<evidence type="ECO:0000313" key="2">
    <source>
        <dbReference type="EMBL" id="KAF8572364.1"/>
    </source>
</evidence>
<name>A0A8T0DYV3_9TREM</name>
<dbReference type="AlphaFoldDB" id="A0A8T0DYV3"/>
<feature type="chain" id="PRO_5035849306" description="Apple domain-containing protein" evidence="1">
    <location>
        <begin position="19"/>
        <end position="254"/>
    </location>
</feature>
<gene>
    <name evidence="2" type="ORF">P879_01803</name>
</gene>
<keyword evidence="3" id="KW-1185">Reference proteome</keyword>
<organism evidence="2 3">
    <name type="scientific">Paragonimus westermani</name>
    <dbReference type="NCBI Taxonomy" id="34504"/>
    <lineage>
        <taxon>Eukaryota</taxon>
        <taxon>Metazoa</taxon>
        <taxon>Spiralia</taxon>
        <taxon>Lophotrochozoa</taxon>
        <taxon>Platyhelminthes</taxon>
        <taxon>Trematoda</taxon>
        <taxon>Digenea</taxon>
        <taxon>Plagiorchiida</taxon>
        <taxon>Troglotremata</taxon>
        <taxon>Troglotrematidae</taxon>
        <taxon>Paragonimus</taxon>
    </lineage>
</organism>
<feature type="signal peptide" evidence="1">
    <location>
        <begin position="1"/>
        <end position="18"/>
    </location>
</feature>
<keyword evidence="1" id="KW-0732">Signal</keyword>
<proteinExistence type="predicted"/>
<dbReference type="OrthoDB" id="6240207at2759"/>
<evidence type="ECO:0000313" key="3">
    <source>
        <dbReference type="Proteomes" id="UP000699462"/>
    </source>
</evidence>
<protein>
    <recommendedName>
        <fullName evidence="4">Apple domain-containing protein</fullName>
    </recommendedName>
</protein>
<dbReference type="Proteomes" id="UP000699462">
    <property type="component" value="Unassembled WGS sequence"/>
</dbReference>